<organism evidence="1 2">
    <name type="scientific">Pristionchus fissidentatus</name>
    <dbReference type="NCBI Taxonomy" id="1538716"/>
    <lineage>
        <taxon>Eukaryota</taxon>
        <taxon>Metazoa</taxon>
        <taxon>Ecdysozoa</taxon>
        <taxon>Nematoda</taxon>
        <taxon>Chromadorea</taxon>
        <taxon>Rhabditida</taxon>
        <taxon>Rhabditina</taxon>
        <taxon>Diplogasteromorpha</taxon>
        <taxon>Diplogasteroidea</taxon>
        <taxon>Neodiplogasteridae</taxon>
        <taxon>Pristionchus</taxon>
    </lineage>
</organism>
<feature type="non-terminal residue" evidence="1">
    <location>
        <position position="1"/>
    </location>
</feature>
<dbReference type="EMBL" id="BTSY01000001">
    <property type="protein sequence ID" value="GMT09755.1"/>
    <property type="molecule type" value="Genomic_DNA"/>
</dbReference>
<protein>
    <submittedName>
        <fullName evidence="1">Uncharacterized protein</fullName>
    </submittedName>
</protein>
<feature type="non-terminal residue" evidence="1">
    <location>
        <position position="120"/>
    </location>
</feature>
<evidence type="ECO:0000313" key="2">
    <source>
        <dbReference type="Proteomes" id="UP001432322"/>
    </source>
</evidence>
<dbReference type="AlphaFoldDB" id="A0AAV5URF5"/>
<reference evidence="1" key="1">
    <citation type="submission" date="2023-10" db="EMBL/GenBank/DDBJ databases">
        <title>Genome assembly of Pristionchus species.</title>
        <authorList>
            <person name="Yoshida K."/>
            <person name="Sommer R.J."/>
        </authorList>
    </citation>
    <scope>NUCLEOTIDE SEQUENCE</scope>
    <source>
        <strain evidence="1">RS5133</strain>
    </source>
</reference>
<comment type="caution">
    <text evidence="1">The sequence shown here is derived from an EMBL/GenBank/DDBJ whole genome shotgun (WGS) entry which is preliminary data.</text>
</comment>
<name>A0AAV5URF5_9BILA</name>
<evidence type="ECO:0000313" key="1">
    <source>
        <dbReference type="EMBL" id="GMT09755.1"/>
    </source>
</evidence>
<dbReference type="Proteomes" id="UP001432322">
    <property type="component" value="Unassembled WGS sequence"/>
</dbReference>
<sequence>DLVASFFEGRTSRKLMIGTETAEWADIVNFVKRINPVEVELLTKTSPIPKNCICELADVVDKIMVQYDGPKANKSSGIASLIVSALSMRCWVLNLGHNVSLSEEDVADLVQVPMWINFYH</sequence>
<gene>
    <name evidence="1" type="ORF">PFISCL1PPCAC_1052</name>
</gene>
<accession>A0AAV5URF5</accession>
<proteinExistence type="predicted"/>
<keyword evidence="2" id="KW-1185">Reference proteome</keyword>